<proteinExistence type="predicted"/>
<dbReference type="GO" id="GO:0016787">
    <property type="term" value="F:hydrolase activity"/>
    <property type="evidence" value="ECO:0007669"/>
    <property type="project" value="UniProtKB-KW"/>
</dbReference>
<keyword evidence="2" id="KW-0378">Hydrolase</keyword>
<dbReference type="InterPro" id="IPR029058">
    <property type="entry name" value="AB_hydrolase_fold"/>
</dbReference>
<dbReference type="Pfam" id="PF12146">
    <property type="entry name" value="Hydrolase_4"/>
    <property type="match status" value="1"/>
</dbReference>
<reference evidence="3" key="1">
    <citation type="submission" date="2016-10" db="EMBL/GenBank/DDBJ databases">
        <authorList>
            <person name="Varghese N."/>
            <person name="Submissions S."/>
        </authorList>
    </citation>
    <scope>NUCLEOTIDE SEQUENCE [LARGE SCALE GENOMIC DNA]</scope>
    <source>
        <strain evidence="3">SP</strain>
    </source>
</reference>
<dbReference type="SUPFAM" id="SSF53474">
    <property type="entry name" value="alpha/beta-Hydrolases"/>
    <property type="match status" value="1"/>
</dbReference>
<dbReference type="STRING" id="1503961.SAMN05421736_12437"/>
<dbReference type="OrthoDB" id="9806902at2"/>
<evidence type="ECO:0000259" key="1">
    <source>
        <dbReference type="Pfam" id="PF12146"/>
    </source>
</evidence>
<dbReference type="InterPro" id="IPR022742">
    <property type="entry name" value="Hydrolase_4"/>
</dbReference>
<accession>A0A1H3UPR7</accession>
<protein>
    <submittedName>
        <fullName evidence="2">Lysophospholipase, alpha-beta hydrolase superfamily</fullName>
    </submittedName>
</protein>
<keyword evidence="3" id="KW-1185">Reference proteome</keyword>
<evidence type="ECO:0000313" key="3">
    <source>
        <dbReference type="Proteomes" id="UP000198935"/>
    </source>
</evidence>
<dbReference type="PANTHER" id="PTHR11614">
    <property type="entry name" value="PHOSPHOLIPASE-RELATED"/>
    <property type="match status" value="1"/>
</dbReference>
<name>A0A1H3UPR7_9BACI</name>
<dbReference type="Gene3D" id="3.40.50.1820">
    <property type="entry name" value="alpha/beta hydrolase"/>
    <property type="match status" value="1"/>
</dbReference>
<gene>
    <name evidence="2" type="ORF">SAMN05421736_12437</name>
</gene>
<evidence type="ECO:0000313" key="2">
    <source>
        <dbReference type="EMBL" id="SDZ64337.1"/>
    </source>
</evidence>
<dbReference type="AlphaFoldDB" id="A0A1H3UPR7"/>
<dbReference type="Proteomes" id="UP000198935">
    <property type="component" value="Unassembled WGS sequence"/>
</dbReference>
<sequence length="312" mass="35394">MKATTFRFKAADGAEIFTRKWEEEPSLRQEQTKAVVQLAHGMAEHSGRYDEFARFLVKNGYIVYTNDHRGHGSTAKSEAELGFFAEENGFAMVVNDLSLLTERIKQENPGVPVFLFGHSMGSFLARRYVQLHGEAISGLLLSGTGGNPGVLGKIATLFAAKEIRKQGKKGPSQKMDRLLFRTYNRGFSPCRTSFDWLSSDEKEVDKYVADPLCGRVMTAGFYYDLLHGLQRIHQKTEERKVPKSLPVYIFSGDKDPVGSNAKGVMHVYRNYVKHGLTDIEYKLYPGGRHEMLNEANKQEVYEDCLRWLDRHV</sequence>
<organism evidence="2 3">
    <name type="scientific">Evansella caseinilytica</name>
    <dbReference type="NCBI Taxonomy" id="1503961"/>
    <lineage>
        <taxon>Bacteria</taxon>
        <taxon>Bacillati</taxon>
        <taxon>Bacillota</taxon>
        <taxon>Bacilli</taxon>
        <taxon>Bacillales</taxon>
        <taxon>Bacillaceae</taxon>
        <taxon>Evansella</taxon>
    </lineage>
</organism>
<dbReference type="EMBL" id="FNPI01000024">
    <property type="protein sequence ID" value="SDZ64337.1"/>
    <property type="molecule type" value="Genomic_DNA"/>
</dbReference>
<feature type="domain" description="Serine aminopeptidase S33" evidence="1">
    <location>
        <begin position="31"/>
        <end position="295"/>
    </location>
</feature>
<dbReference type="InterPro" id="IPR051044">
    <property type="entry name" value="MAG_DAG_Lipase"/>
</dbReference>